<keyword evidence="2" id="KW-0812">Transmembrane</keyword>
<sequence>MTIVSLQKMDANSDGSRRYFLDGKTPAQGQIFSATWRRERHVTGNEGVKYENSDGNTPSLFPSLMRKIRSRPKPSLFLSGFHLLSSSYPLDPLLFLTVILSLTVTISLTVTLTSPFPPPPPRPPCRSAPPNRPPCRSASSAALASPFFRLRLVTAASTHISFLIWDLSIIFYLFYIFFFL</sequence>
<organism evidence="3 4">
    <name type="scientific">Stephania cephalantha</name>
    <dbReference type="NCBI Taxonomy" id="152367"/>
    <lineage>
        <taxon>Eukaryota</taxon>
        <taxon>Viridiplantae</taxon>
        <taxon>Streptophyta</taxon>
        <taxon>Embryophyta</taxon>
        <taxon>Tracheophyta</taxon>
        <taxon>Spermatophyta</taxon>
        <taxon>Magnoliopsida</taxon>
        <taxon>Ranunculales</taxon>
        <taxon>Menispermaceae</taxon>
        <taxon>Menispermoideae</taxon>
        <taxon>Cissampelideae</taxon>
        <taxon>Stephania</taxon>
    </lineage>
</organism>
<gene>
    <name evidence="3" type="ORF">Scep_016975</name>
</gene>
<feature type="transmembrane region" description="Helical" evidence="2">
    <location>
        <begin position="93"/>
        <end position="113"/>
    </location>
</feature>
<feature type="compositionally biased region" description="Pro residues" evidence="1">
    <location>
        <begin position="117"/>
        <end position="133"/>
    </location>
</feature>
<protein>
    <submittedName>
        <fullName evidence="3">Uncharacterized protein</fullName>
    </submittedName>
</protein>
<feature type="region of interest" description="Disordered" evidence="1">
    <location>
        <begin position="117"/>
        <end position="137"/>
    </location>
</feature>
<keyword evidence="2" id="KW-1133">Transmembrane helix</keyword>
<name>A0AAP0NT58_9MAGN</name>
<accession>A0AAP0NT58</accession>
<proteinExistence type="predicted"/>
<evidence type="ECO:0000313" key="4">
    <source>
        <dbReference type="Proteomes" id="UP001419268"/>
    </source>
</evidence>
<reference evidence="3 4" key="1">
    <citation type="submission" date="2024-01" db="EMBL/GenBank/DDBJ databases">
        <title>Genome assemblies of Stephania.</title>
        <authorList>
            <person name="Yang L."/>
        </authorList>
    </citation>
    <scope>NUCLEOTIDE SEQUENCE [LARGE SCALE GENOMIC DNA]</scope>
    <source>
        <strain evidence="3">JXDWG</strain>
        <tissue evidence="3">Leaf</tissue>
    </source>
</reference>
<evidence type="ECO:0000313" key="3">
    <source>
        <dbReference type="EMBL" id="KAK9118882.1"/>
    </source>
</evidence>
<keyword evidence="2" id="KW-0472">Membrane</keyword>
<evidence type="ECO:0000256" key="1">
    <source>
        <dbReference type="SAM" id="MobiDB-lite"/>
    </source>
</evidence>
<dbReference type="EMBL" id="JBBNAG010000007">
    <property type="protein sequence ID" value="KAK9118882.1"/>
    <property type="molecule type" value="Genomic_DNA"/>
</dbReference>
<dbReference type="AlphaFoldDB" id="A0AAP0NT58"/>
<keyword evidence="4" id="KW-1185">Reference proteome</keyword>
<comment type="caution">
    <text evidence="3">The sequence shown here is derived from an EMBL/GenBank/DDBJ whole genome shotgun (WGS) entry which is preliminary data.</text>
</comment>
<evidence type="ECO:0000256" key="2">
    <source>
        <dbReference type="SAM" id="Phobius"/>
    </source>
</evidence>
<dbReference type="Proteomes" id="UP001419268">
    <property type="component" value="Unassembled WGS sequence"/>
</dbReference>
<feature type="transmembrane region" description="Helical" evidence="2">
    <location>
        <begin position="160"/>
        <end position="179"/>
    </location>
</feature>